<name>A0ABY4YH57_9MICO</name>
<protein>
    <recommendedName>
        <fullName evidence="4">Polymer-forming protein</fullName>
    </recommendedName>
</protein>
<keyword evidence="1" id="KW-0732">Signal</keyword>
<organism evidence="2 3">
    <name type="scientific">Ornithinimicrobium cryptoxanthini</name>
    <dbReference type="NCBI Taxonomy" id="2934161"/>
    <lineage>
        <taxon>Bacteria</taxon>
        <taxon>Bacillati</taxon>
        <taxon>Actinomycetota</taxon>
        <taxon>Actinomycetes</taxon>
        <taxon>Micrococcales</taxon>
        <taxon>Ornithinimicrobiaceae</taxon>
        <taxon>Ornithinimicrobium</taxon>
    </lineage>
</organism>
<evidence type="ECO:0000256" key="1">
    <source>
        <dbReference type="SAM" id="SignalP"/>
    </source>
</evidence>
<dbReference type="EMBL" id="CP099490">
    <property type="protein sequence ID" value="USQ75678.1"/>
    <property type="molecule type" value="Genomic_DNA"/>
</dbReference>
<evidence type="ECO:0000313" key="2">
    <source>
        <dbReference type="EMBL" id="USQ75678.1"/>
    </source>
</evidence>
<dbReference type="Proteomes" id="UP001056535">
    <property type="component" value="Chromosome"/>
</dbReference>
<sequence length="176" mass="17785">MRTHTARATVITAVAATCLLGFPLGAAATGPATPTATRGAQHAEGDFLASVDFSSLQARDVRGNKCEFTVNGALTLTGTVTGEAVGVTTAVIFAPCADALASPPGTYFDLFRFEGEFTGEVLGESVSGQLSYAGRTRVGGAIDAIILLDGDDARAVLRADAQVAVGGTYAGVAKKS</sequence>
<proteinExistence type="predicted"/>
<gene>
    <name evidence="2" type="ORF">NF557_13810</name>
</gene>
<feature type="signal peptide" evidence="1">
    <location>
        <begin position="1"/>
        <end position="28"/>
    </location>
</feature>
<evidence type="ECO:0008006" key="4">
    <source>
        <dbReference type="Google" id="ProtNLM"/>
    </source>
</evidence>
<dbReference type="RefSeq" id="WP_252620108.1">
    <property type="nucleotide sequence ID" value="NZ_CP099490.1"/>
</dbReference>
<feature type="chain" id="PRO_5047548017" description="Polymer-forming protein" evidence="1">
    <location>
        <begin position="29"/>
        <end position="176"/>
    </location>
</feature>
<keyword evidence="3" id="KW-1185">Reference proteome</keyword>
<evidence type="ECO:0000313" key="3">
    <source>
        <dbReference type="Proteomes" id="UP001056535"/>
    </source>
</evidence>
<accession>A0ABY4YH57</accession>
<reference evidence="2" key="1">
    <citation type="submission" date="2022-06" db="EMBL/GenBank/DDBJ databases">
        <title>Ornithinimicrobium JY.X270.</title>
        <authorList>
            <person name="Huang Y."/>
        </authorList>
    </citation>
    <scope>NUCLEOTIDE SEQUENCE</scope>
    <source>
        <strain evidence="2">JY.X270</strain>
    </source>
</reference>